<protein>
    <submittedName>
        <fullName evidence="8">MFS transporter, AAHS family, benzoate transport protein</fullName>
    </submittedName>
</protein>
<evidence type="ECO:0000313" key="9">
    <source>
        <dbReference type="Proteomes" id="UP000184010"/>
    </source>
</evidence>
<evidence type="ECO:0000259" key="7">
    <source>
        <dbReference type="PROSITE" id="PS50850"/>
    </source>
</evidence>
<keyword evidence="9" id="KW-1185">Reference proteome</keyword>
<keyword evidence="3 6" id="KW-0812">Transmembrane</keyword>
<dbReference type="Proteomes" id="UP000184010">
    <property type="component" value="Unassembled WGS sequence"/>
</dbReference>
<feature type="domain" description="Major facilitator superfamily (MFS) profile" evidence="7">
    <location>
        <begin position="22"/>
        <end position="431"/>
    </location>
</feature>
<feature type="transmembrane region" description="Helical" evidence="6">
    <location>
        <begin position="408"/>
        <end position="426"/>
    </location>
</feature>
<dbReference type="Gene3D" id="1.20.1250.20">
    <property type="entry name" value="MFS general substrate transporter like domains"/>
    <property type="match status" value="1"/>
</dbReference>
<keyword evidence="4 6" id="KW-1133">Transmembrane helix</keyword>
<feature type="transmembrane region" description="Helical" evidence="6">
    <location>
        <begin position="118"/>
        <end position="135"/>
    </location>
</feature>
<dbReference type="InterPro" id="IPR036259">
    <property type="entry name" value="MFS_trans_sf"/>
</dbReference>
<feature type="transmembrane region" description="Helical" evidence="6">
    <location>
        <begin position="376"/>
        <end position="402"/>
    </location>
</feature>
<feature type="transmembrane region" description="Helical" evidence="6">
    <location>
        <begin position="55"/>
        <end position="76"/>
    </location>
</feature>
<keyword evidence="2" id="KW-0813">Transport</keyword>
<dbReference type="AlphaFoldDB" id="A0A1M7TWP1"/>
<evidence type="ECO:0000313" key="8">
    <source>
        <dbReference type="EMBL" id="SHN75107.1"/>
    </source>
</evidence>
<dbReference type="STRING" id="1121395.SAMN02745215_02619"/>
<dbReference type="EMBL" id="FRDN01000008">
    <property type="protein sequence ID" value="SHN75107.1"/>
    <property type="molecule type" value="Genomic_DNA"/>
</dbReference>
<dbReference type="Pfam" id="PF07690">
    <property type="entry name" value="MFS_1"/>
    <property type="match status" value="1"/>
</dbReference>
<dbReference type="PANTHER" id="PTHR23508">
    <property type="entry name" value="CARBOXYLIC ACID TRANSPORTER PROTEIN HOMOLOG"/>
    <property type="match status" value="1"/>
</dbReference>
<gene>
    <name evidence="8" type="ORF">SAMN02745215_02619</name>
</gene>
<proteinExistence type="predicted"/>
<evidence type="ECO:0000256" key="5">
    <source>
        <dbReference type="ARBA" id="ARBA00023136"/>
    </source>
</evidence>
<feature type="transmembrane region" description="Helical" evidence="6">
    <location>
        <begin position="320"/>
        <end position="336"/>
    </location>
</feature>
<evidence type="ECO:0000256" key="2">
    <source>
        <dbReference type="ARBA" id="ARBA00022448"/>
    </source>
</evidence>
<feature type="transmembrane region" description="Helical" evidence="6">
    <location>
        <begin position="342"/>
        <end position="364"/>
    </location>
</feature>
<feature type="transmembrane region" description="Helical" evidence="6">
    <location>
        <begin position="173"/>
        <end position="193"/>
    </location>
</feature>
<evidence type="ECO:0000256" key="6">
    <source>
        <dbReference type="SAM" id="Phobius"/>
    </source>
</evidence>
<sequence>MRQVNVNDVIDNSKMNNYFRSIWTIILFALIIDGFDQAVYGAALPMLMKDLNLSASVGGLLGSASLWGAVVGALLLGYLTDRVGRRKMIVVAVILYTSFTALCAIVAHDILLFATCRFLAGMGIAAITPIANSILSEFTPKSSRRFLLTSNIIGINIGQMVTSLIAIGLIPLIGWRGLFGISILGLVIIPFLLKIPETMVIALKKDPKSKIASVLTQADPSFVPQEDDEYVVDSVQTVKQSVTELFKGGLAWNTILIWIMFFVNMFIISSLLVWLPKIITLMGYSLNSALLLNSLLYLGLIFGGIVSGKIAQRFGYKKTLIFYYIVNAGFILLMTIKSTTTVFAVLLFLLGFTLCAQSLIYPFTSANYPMTIRGTGLGFGAGVTRLGGALSPIVIGIFVAQGMTPVDIFRFLLIPALVGLAASALTRKAAYD</sequence>
<dbReference type="RefSeq" id="WP_072772999.1">
    <property type="nucleotide sequence ID" value="NZ_FRDN01000008.1"/>
</dbReference>
<keyword evidence="5 6" id="KW-0472">Membrane</keyword>
<evidence type="ECO:0000256" key="1">
    <source>
        <dbReference type="ARBA" id="ARBA00004651"/>
    </source>
</evidence>
<accession>A0A1M7TWP1</accession>
<dbReference type="PROSITE" id="PS50850">
    <property type="entry name" value="MFS"/>
    <property type="match status" value="1"/>
</dbReference>
<feature type="transmembrane region" description="Helical" evidence="6">
    <location>
        <begin position="21"/>
        <end position="43"/>
    </location>
</feature>
<feature type="transmembrane region" description="Helical" evidence="6">
    <location>
        <begin position="88"/>
        <end position="112"/>
    </location>
</feature>
<dbReference type="InterPro" id="IPR020846">
    <property type="entry name" value="MFS_dom"/>
</dbReference>
<evidence type="ECO:0000256" key="3">
    <source>
        <dbReference type="ARBA" id="ARBA00022692"/>
    </source>
</evidence>
<dbReference type="PANTHER" id="PTHR23508:SF10">
    <property type="entry name" value="CARBOXYLIC ACID TRANSPORTER PROTEIN HOMOLOG"/>
    <property type="match status" value="1"/>
</dbReference>
<dbReference type="InterPro" id="IPR011701">
    <property type="entry name" value="MFS"/>
</dbReference>
<name>A0A1M7TWP1_9FIRM</name>
<comment type="subcellular location">
    <subcellularLocation>
        <location evidence="1">Cell membrane</location>
        <topology evidence="1">Multi-pass membrane protein</topology>
    </subcellularLocation>
</comment>
<reference evidence="9" key="1">
    <citation type="submission" date="2016-12" db="EMBL/GenBank/DDBJ databases">
        <authorList>
            <person name="Varghese N."/>
            <person name="Submissions S."/>
        </authorList>
    </citation>
    <scope>NUCLEOTIDE SEQUENCE [LARGE SCALE GENOMIC DNA]</scope>
    <source>
        <strain evidence="9">DSM 11544</strain>
    </source>
</reference>
<feature type="transmembrane region" description="Helical" evidence="6">
    <location>
        <begin position="147"/>
        <end position="167"/>
    </location>
</feature>
<evidence type="ECO:0000256" key="4">
    <source>
        <dbReference type="ARBA" id="ARBA00022989"/>
    </source>
</evidence>
<dbReference type="GO" id="GO:0005886">
    <property type="term" value="C:plasma membrane"/>
    <property type="evidence" value="ECO:0007669"/>
    <property type="project" value="UniProtKB-SubCell"/>
</dbReference>
<dbReference type="GO" id="GO:0046943">
    <property type="term" value="F:carboxylic acid transmembrane transporter activity"/>
    <property type="evidence" value="ECO:0007669"/>
    <property type="project" value="TreeGrafter"/>
</dbReference>
<feature type="transmembrane region" description="Helical" evidence="6">
    <location>
        <begin position="255"/>
        <end position="276"/>
    </location>
</feature>
<dbReference type="SUPFAM" id="SSF103473">
    <property type="entry name" value="MFS general substrate transporter"/>
    <property type="match status" value="1"/>
</dbReference>
<feature type="transmembrane region" description="Helical" evidence="6">
    <location>
        <begin position="288"/>
        <end position="308"/>
    </location>
</feature>
<organism evidence="8 9">
    <name type="scientific">Desulfitobacterium chlororespirans DSM 11544</name>
    <dbReference type="NCBI Taxonomy" id="1121395"/>
    <lineage>
        <taxon>Bacteria</taxon>
        <taxon>Bacillati</taxon>
        <taxon>Bacillota</taxon>
        <taxon>Clostridia</taxon>
        <taxon>Eubacteriales</taxon>
        <taxon>Desulfitobacteriaceae</taxon>
        <taxon>Desulfitobacterium</taxon>
    </lineage>
</organism>